<dbReference type="AlphaFoldDB" id="A0A066W087"/>
<feature type="region of interest" description="Disordered" evidence="1">
    <location>
        <begin position="89"/>
        <end position="152"/>
    </location>
</feature>
<dbReference type="RefSeq" id="XP_013243836.1">
    <property type="nucleotide sequence ID" value="XM_013388382.1"/>
</dbReference>
<feature type="region of interest" description="Disordered" evidence="1">
    <location>
        <begin position="1"/>
        <end position="34"/>
    </location>
</feature>
<feature type="region of interest" description="Disordered" evidence="1">
    <location>
        <begin position="882"/>
        <end position="907"/>
    </location>
</feature>
<dbReference type="GeneID" id="25268005"/>
<feature type="compositionally biased region" description="Low complexity" evidence="1">
    <location>
        <begin position="221"/>
        <end position="241"/>
    </location>
</feature>
<organism evidence="2 3">
    <name type="scientific">Tilletiaria anomala (strain ATCC 24038 / CBS 436.72 / UBC 951)</name>
    <dbReference type="NCBI Taxonomy" id="1037660"/>
    <lineage>
        <taxon>Eukaryota</taxon>
        <taxon>Fungi</taxon>
        <taxon>Dikarya</taxon>
        <taxon>Basidiomycota</taxon>
        <taxon>Ustilaginomycotina</taxon>
        <taxon>Exobasidiomycetes</taxon>
        <taxon>Georgefischeriales</taxon>
        <taxon>Tilletiariaceae</taxon>
        <taxon>Tilletiaria</taxon>
    </lineage>
</organism>
<comment type="caution">
    <text evidence="2">The sequence shown here is derived from an EMBL/GenBank/DDBJ whole genome shotgun (WGS) entry which is preliminary data.</text>
</comment>
<name>A0A066W087_TILAU</name>
<sequence length="955" mass="101213">MAATIAAAAQPAAPSASALAPREHRVLTPEEFRAPGRSKRISRYSMNRSQEALRCLTNQHGQDGIDGSSGYIGSVERLALSSTSLESLSLHRTPSSTPPSPGIQSPYSPYTTDRCSPLVGTSPRRLSANHLPLPPQQQPLARASSSPPSSFPHHMVEHWNSYVPSLRKASIASISSANSASFGSADEMHQPLLPNRPSHANLDTVVSGVGPDPLPSNIPVQPQSQQQQQQQQQQQSQTQQPRDTLPSNIALLTAYERSEQVRRNQKLTRLLGEESAGTIASIVPYMRPQQAKAAALAQRSFRRRRGSVDAADPASLLSSVSATTTCTTARSSKDNNNSRYMQHSGWGSGAGLVASSPAARKRSASFSCVSPNLSPQGTSHQAIDGIYPLSPTARPIISLVYLQPHSDPVNVQPKAAAVLGLEPGSNRPSPAACAAVTTIAATQTQNSASTIPKSLQKLHLRSQASGPKRVASHTYPSSAGFGTGVGNNSGGPLSALDALGARTNTLSREERKKKIAKLSRWLGAVVPPEMIVSGHLVQDATTPTAESATSSPFSASTAGLLKALRRDGYGSGVAAAAVDEGNSRQLQFTNTADLKSPSSLPEAEQGFASSFSARERFASVKKASKLEKMFGEKVPLALMIASQRAHERPVANSSVPRGVSHRDSRGDGIISFISPDDAVSKFDTVCTSSSQQSNSSGSAYRHSISSLAFLLDTDRDLLSEIICSLEEDEGGDNGGPVSFRSLSVESLDRITSAWKRPSSAGLLQRSAVETTSIRLPLATSPATPSTVEAPTAHSCQPEAQASYLDSDLESMIGSLITQESVDDADGQHELRRHRARKAQRLSKFFGEAVPLDISEITVGVGPSKLALQIGSGQIAAASGIVTNTGSSDSGGNSTSLRSRKDPSVQRTRTSFLSLMDSFEVEVAEDPHLSEKERSEIERRAEMVRARGAQAFTTTT</sequence>
<evidence type="ECO:0000256" key="1">
    <source>
        <dbReference type="SAM" id="MobiDB-lite"/>
    </source>
</evidence>
<dbReference type="EMBL" id="JMSN01000030">
    <property type="protein sequence ID" value="KDN47347.1"/>
    <property type="molecule type" value="Genomic_DNA"/>
</dbReference>
<feature type="compositionally biased region" description="Low complexity" evidence="1">
    <location>
        <begin position="138"/>
        <end position="152"/>
    </location>
</feature>
<protein>
    <submittedName>
        <fullName evidence="2">Uncharacterized protein</fullName>
    </submittedName>
</protein>
<reference evidence="2 3" key="1">
    <citation type="submission" date="2014-05" db="EMBL/GenBank/DDBJ databases">
        <title>Draft genome sequence of a rare smut relative, Tilletiaria anomala UBC 951.</title>
        <authorList>
            <consortium name="DOE Joint Genome Institute"/>
            <person name="Toome M."/>
            <person name="Kuo A."/>
            <person name="Henrissat B."/>
            <person name="Lipzen A."/>
            <person name="Tritt A."/>
            <person name="Yoshinaga Y."/>
            <person name="Zane M."/>
            <person name="Barry K."/>
            <person name="Grigoriev I.V."/>
            <person name="Spatafora J.W."/>
            <person name="Aimea M.C."/>
        </authorList>
    </citation>
    <scope>NUCLEOTIDE SEQUENCE [LARGE SCALE GENOMIC DNA]</scope>
    <source>
        <strain evidence="2 3">UBC 951</strain>
    </source>
</reference>
<evidence type="ECO:0000313" key="3">
    <source>
        <dbReference type="Proteomes" id="UP000027361"/>
    </source>
</evidence>
<feature type="compositionally biased region" description="Polar residues" evidence="1">
    <location>
        <begin position="102"/>
        <end position="114"/>
    </location>
</feature>
<feature type="compositionally biased region" description="Low complexity" evidence="1">
    <location>
        <begin position="882"/>
        <end position="895"/>
    </location>
</feature>
<feature type="compositionally biased region" description="Basic and acidic residues" evidence="1">
    <location>
        <begin position="21"/>
        <end position="34"/>
    </location>
</feature>
<gene>
    <name evidence="2" type="ORF">K437DRAFT_99902</name>
</gene>
<accession>A0A066W087</accession>
<dbReference type="InParanoid" id="A0A066W087"/>
<feature type="region of interest" description="Disordered" evidence="1">
    <location>
        <begin position="181"/>
        <end position="244"/>
    </location>
</feature>
<dbReference type="Proteomes" id="UP000027361">
    <property type="component" value="Unassembled WGS sequence"/>
</dbReference>
<evidence type="ECO:0000313" key="2">
    <source>
        <dbReference type="EMBL" id="KDN47347.1"/>
    </source>
</evidence>
<dbReference type="HOGENOM" id="CLU_308865_0_0_1"/>
<feature type="compositionally biased region" description="Low complexity" evidence="1">
    <location>
        <begin position="1"/>
        <end position="20"/>
    </location>
</feature>
<proteinExistence type="predicted"/>
<keyword evidence="3" id="KW-1185">Reference proteome</keyword>